<comment type="caution">
    <text evidence="2">The sequence shown here is derived from an EMBL/GenBank/DDBJ whole genome shotgun (WGS) entry which is preliminary data.</text>
</comment>
<dbReference type="InterPro" id="IPR025714">
    <property type="entry name" value="Methyltranfer_dom"/>
</dbReference>
<sequence>MTTATEPQPHYHALNKTPFTTRTAQSNARHLLPYIQPNHRILDIGCGPGSITADLAELVPQGEVVGIDINPDFVEAGIALAKERGLQNLFFRVGDVTTDLANIEPSTFDIVHAHQVLLHLPDPLSTMQQMRRIAKPGGLISSVDSAFKLIIPSNPGILSSEATYEKLSKGNPTFGQTSHITAHAAGFS</sequence>
<dbReference type="EMBL" id="JAXOVC010000006">
    <property type="protein sequence ID" value="KAK4500829.1"/>
    <property type="molecule type" value="Genomic_DNA"/>
</dbReference>
<organism evidence="2 3">
    <name type="scientific">Zasmidium cellare</name>
    <name type="common">Wine cellar mold</name>
    <name type="synonym">Racodium cellare</name>
    <dbReference type="NCBI Taxonomy" id="395010"/>
    <lineage>
        <taxon>Eukaryota</taxon>
        <taxon>Fungi</taxon>
        <taxon>Dikarya</taxon>
        <taxon>Ascomycota</taxon>
        <taxon>Pezizomycotina</taxon>
        <taxon>Dothideomycetes</taxon>
        <taxon>Dothideomycetidae</taxon>
        <taxon>Mycosphaerellales</taxon>
        <taxon>Mycosphaerellaceae</taxon>
        <taxon>Zasmidium</taxon>
    </lineage>
</organism>
<dbReference type="Proteomes" id="UP001305779">
    <property type="component" value="Unassembled WGS sequence"/>
</dbReference>
<keyword evidence="3" id="KW-1185">Reference proteome</keyword>
<dbReference type="InterPro" id="IPR029063">
    <property type="entry name" value="SAM-dependent_MTases_sf"/>
</dbReference>
<dbReference type="SUPFAM" id="SSF53335">
    <property type="entry name" value="S-adenosyl-L-methionine-dependent methyltransferases"/>
    <property type="match status" value="1"/>
</dbReference>
<dbReference type="CDD" id="cd02440">
    <property type="entry name" value="AdoMet_MTases"/>
    <property type="match status" value="1"/>
</dbReference>
<accession>A0ABR0EH72</accession>
<reference evidence="2 3" key="1">
    <citation type="journal article" date="2023" name="G3 (Bethesda)">
        <title>A chromosome-level genome assembly of Zasmidium syzygii isolated from banana leaves.</title>
        <authorList>
            <person name="van Westerhoven A.C."/>
            <person name="Mehrabi R."/>
            <person name="Talebi R."/>
            <person name="Steentjes M.B.F."/>
            <person name="Corcolon B."/>
            <person name="Chong P.A."/>
            <person name="Kema G.H.J."/>
            <person name="Seidl M.F."/>
        </authorList>
    </citation>
    <scope>NUCLEOTIDE SEQUENCE [LARGE SCALE GENOMIC DNA]</scope>
    <source>
        <strain evidence="2 3">P124</strain>
    </source>
</reference>
<dbReference type="Gene3D" id="3.40.50.150">
    <property type="entry name" value="Vaccinia Virus protein VP39"/>
    <property type="match status" value="1"/>
</dbReference>
<dbReference type="PANTHER" id="PTHR43861">
    <property type="entry name" value="TRANS-ACONITATE 2-METHYLTRANSFERASE-RELATED"/>
    <property type="match status" value="1"/>
</dbReference>
<proteinExistence type="predicted"/>
<protein>
    <recommendedName>
        <fullName evidence="1">Methyltransferase domain-containing protein</fullName>
    </recommendedName>
</protein>
<gene>
    <name evidence="2" type="ORF">PRZ48_009021</name>
</gene>
<evidence type="ECO:0000313" key="2">
    <source>
        <dbReference type="EMBL" id="KAK4500829.1"/>
    </source>
</evidence>
<evidence type="ECO:0000259" key="1">
    <source>
        <dbReference type="Pfam" id="PF13847"/>
    </source>
</evidence>
<feature type="domain" description="Methyltransferase" evidence="1">
    <location>
        <begin position="36"/>
        <end position="146"/>
    </location>
</feature>
<evidence type="ECO:0000313" key="3">
    <source>
        <dbReference type="Proteomes" id="UP001305779"/>
    </source>
</evidence>
<dbReference type="Pfam" id="PF13847">
    <property type="entry name" value="Methyltransf_31"/>
    <property type="match status" value="1"/>
</dbReference>
<name>A0ABR0EH72_ZASCE</name>